<dbReference type="InterPro" id="IPR006016">
    <property type="entry name" value="UspA"/>
</dbReference>
<keyword evidence="5" id="KW-1185">Reference proteome</keyword>
<comment type="caution">
    <text evidence="4">The sequence shown here is derived from an EMBL/GenBank/DDBJ whole genome shotgun (WGS) entry which is preliminary data.</text>
</comment>
<name>A0ABN3A614_9ACTN</name>
<accession>A0ABN3A614</accession>
<dbReference type="Pfam" id="PF00582">
    <property type="entry name" value="Usp"/>
    <property type="match status" value="2"/>
</dbReference>
<protein>
    <submittedName>
        <fullName evidence="4">Universal stress protein</fullName>
    </submittedName>
</protein>
<dbReference type="InterPro" id="IPR014729">
    <property type="entry name" value="Rossmann-like_a/b/a_fold"/>
</dbReference>
<dbReference type="EMBL" id="BAAAQR010000015">
    <property type="protein sequence ID" value="GAA2154474.1"/>
    <property type="molecule type" value="Genomic_DNA"/>
</dbReference>
<gene>
    <name evidence="4" type="ORF">GCM10009844_40390</name>
</gene>
<proteinExistence type="inferred from homology"/>
<feature type="region of interest" description="Disordered" evidence="2">
    <location>
        <begin position="296"/>
        <end position="316"/>
    </location>
</feature>
<feature type="domain" description="UspA" evidence="3">
    <location>
        <begin position="157"/>
        <end position="289"/>
    </location>
</feature>
<feature type="domain" description="UspA" evidence="3">
    <location>
        <begin position="7"/>
        <end position="141"/>
    </location>
</feature>
<dbReference type="Proteomes" id="UP001501771">
    <property type="component" value="Unassembled WGS sequence"/>
</dbReference>
<evidence type="ECO:0000313" key="4">
    <source>
        <dbReference type="EMBL" id="GAA2154474.1"/>
    </source>
</evidence>
<evidence type="ECO:0000256" key="2">
    <source>
        <dbReference type="SAM" id="MobiDB-lite"/>
    </source>
</evidence>
<dbReference type="SUPFAM" id="SSF52402">
    <property type="entry name" value="Adenine nucleotide alpha hydrolases-like"/>
    <property type="match status" value="2"/>
</dbReference>
<evidence type="ECO:0000259" key="3">
    <source>
        <dbReference type="Pfam" id="PF00582"/>
    </source>
</evidence>
<reference evidence="4 5" key="1">
    <citation type="journal article" date="2019" name="Int. J. Syst. Evol. Microbiol.">
        <title>The Global Catalogue of Microorganisms (GCM) 10K type strain sequencing project: providing services to taxonomists for standard genome sequencing and annotation.</title>
        <authorList>
            <consortium name="The Broad Institute Genomics Platform"/>
            <consortium name="The Broad Institute Genome Sequencing Center for Infectious Disease"/>
            <person name="Wu L."/>
            <person name="Ma J."/>
        </authorList>
    </citation>
    <scope>NUCLEOTIDE SEQUENCE [LARGE SCALE GENOMIC DNA]</scope>
    <source>
        <strain evidence="4 5">JCM 16022</strain>
    </source>
</reference>
<comment type="similarity">
    <text evidence="1">Belongs to the universal stress protein A family.</text>
</comment>
<dbReference type="PANTHER" id="PTHR46268">
    <property type="entry name" value="STRESS RESPONSE PROTEIN NHAX"/>
    <property type="match status" value="1"/>
</dbReference>
<sequence>MSEQSPKPVVVAVGNDPVDSALEYAAAEALRQDCGLHVLHAVHVTPTGPEMVLLDFAEIEQIGYATLHAAVERAEDLVQGRVPLTSALVRGPVVQSILEATADARLVVLQRRDLSRMARTVTRSTSSGVAAHAHVPVVSVPTGWTESNHDGGLRPLVTVGVDIPERSAAVLAVAAADARSRGARLHVLHTWWFPSVYDDIIMSRVENDAWAERAREEIQGVLDGLGDVVAELPVEIEARHAHPADALIDAGRDSSLLVVGRHDPLVPIGSHLGPVARAVLREATCPVMLANPTHAHRVSRTTHHSSSSAPEPFVSF</sequence>
<dbReference type="PANTHER" id="PTHR46268:SF6">
    <property type="entry name" value="UNIVERSAL STRESS PROTEIN UP12"/>
    <property type="match status" value="1"/>
</dbReference>
<evidence type="ECO:0000313" key="5">
    <source>
        <dbReference type="Proteomes" id="UP001501771"/>
    </source>
</evidence>
<dbReference type="Gene3D" id="3.40.50.620">
    <property type="entry name" value="HUPs"/>
    <property type="match status" value="2"/>
</dbReference>
<evidence type="ECO:0000256" key="1">
    <source>
        <dbReference type="ARBA" id="ARBA00008791"/>
    </source>
</evidence>
<dbReference type="RefSeq" id="WP_344156813.1">
    <property type="nucleotide sequence ID" value="NZ_BAAAQR010000015.1"/>
</dbReference>
<organism evidence="4 5">
    <name type="scientific">Nocardioides koreensis</name>
    <dbReference type="NCBI Taxonomy" id="433651"/>
    <lineage>
        <taxon>Bacteria</taxon>
        <taxon>Bacillati</taxon>
        <taxon>Actinomycetota</taxon>
        <taxon>Actinomycetes</taxon>
        <taxon>Propionibacteriales</taxon>
        <taxon>Nocardioidaceae</taxon>
        <taxon>Nocardioides</taxon>
    </lineage>
</organism>